<feature type="transmembrane region" description="Helical" evidence="9">
    <location>
        <begin position="471"/>
        <end position="495"/>
    </location>
</feature>
<gene>
    <name evidence="11" type="ORF">WG617_02670</name>
</gene>
<feature type="transmembrane region" description="Helical" evidence="9">
    <location>
        <begin position="439"/>
        <end position="459"/>
    </location>
</feature>
<evidence type="ECO:0000259" key="10">
    <source>
        <dbReference type="Pfam" id="PF02355"/>
    </source>
</evidence>
<evidence type="ECO:0000313" key="11">
    <source>
        <dbReference type="EMBL" id="WXL28905.1"/>
    </source>
</evidence>
<comment type="subcellular location">
    <subcellularLocation>
        <location evidence="1">Cell membrane</location>
        <topology evidence="1">Multi-pass membrane protein</topology>
    </subcellularLocation>
</comment>
<feature type="transmembrane region" description="Helical" evidence="9">
    <location>
        <begin position="394"/>
        <end position="418"/>
    </location>
</feature>
<evidence type="ECO:0000256" key="4">
    <source>
        <dbReference type="ARBA" id="ARBA00022692"/>
    </source>
</evidence>
<dbReference type="Proteomes" id="UP001477443">
    <property type="component" value="Chromosome"/>
</dbReference>
<name>A0ABZ2RPF5_9BACT</name>
<keyword evidence="4 9" id="KW-0812">Transmembrane</keyword>
<keyword evidence="12" id="KW-1185">Reference proteome</keyword>
<keyword evidence="5" id="KW-0653">Protein transport</keyword>
<feature type="transmembrane region" description="Helical" evidence="9">
    <location>
        <begin position="717"/>
        <end position="741"/>
    </location>
</feature>
<evidence type="ECO:0000256" key="7">
    <source>
        <dbReference type="ARBA" id="ARBA00023010"/>
    </source>
</evidence>
<evidence type="ECO:0000256" key="8">
    <source>
        <dbReference type="ARBA" id="ARBA00023136"/>
    </source>
</evidence>
<dbReference type="SUPFAM" id="SSF82866">
    <property type="entry name" value="Multidrug efflux transporter AcrB transmembrane domain"/>
    <property type="match status" value="1"/>
</dbReference>
<dbReference type="InterPro" id="IPR048634">
    <property type="entry name" value="SecD_SecF_C"/>
</dbReference>
<feature type="transmembrane region" description="Helical" evidence="9">
    <location>
        <begin position="609"/>
        <end position="632"/>
    </location>
</feature>
<evidence type="ECO:0000256" key="6">
    <source>
        <dbReference type="ARBA" id="ARBA00022989"/>
    </source>
</evidence>
<sequence length="780" mass="88486">MSINTKIKNFFKKIFQITNWKRWLLLAITVIGAIVAIIIGSVFLIRKQTRESIEYGGGTRYQVEAKYISKDSDEKLVSGSELQNIANSLEYRFSSFNDFSTSFRAKGDGIIEISRSGKLNPDEIQNFEHSITKKPTLVFTDVEMRPIFTDGLFIENSKIDYDNIDRYAVPLKTNSAITRQGFNGSYYLQGELANNIASIEWAKATKYIAEHDQIMFMWINLDELVNFAKTYDKENWIEAKENAANYSFVSNVPFNPETRKLNTIKKYQFDASKYLITISSVKTPSNDNKFYIQGSAEAKPLTKSKADALSSNINFGSNDKLALSVVKNDKLANITEPILSFKLVWIAGAVILSLIAIVLMVNYGLLGALNTIAMSLFIFLTLLMFTALRGEYSPASFTAIFGSLFLGLTSSITILNKFKSELYKGENVKKSLRSAFSKSFINMFDINVMVLVSSIIFFFTGTQEIKNFSIVFTFSSLFSILIMLFLNSLWILLVIKTGTFDERLNWFGVKTKFIGRDVQLAKLSSFNFVHLSKILMFIPIVLFTAGLITFSSFAGINKDVWAGFSRNGVFNDVSNLNIRIDITQILISLSIFAVVLFIYTLIRFKWTNAVSILVATIINIGLVFSIIVIGRIPFDSNTLITFELVSIFMVIQTYMLFGSLKKKMQSHEIEKAFTKDQIRNISNSTYVSEFKNYSMLLFTNILIFVLLLSFYKSSDFSLTFMALISSILVVYSSLFISLALWSKLEEKRQSGTQKRIDNHYWTIPNVREEQVFSGINSFTP</sequence>
<keyword evidence="8 9" id="KW-0472">Membrane</keyword>
<feature type="transmembrane region" description="Helical" evidence="9">
    <location>
        <begin position="582"/>
        <end position="602"/>
    </location>
</feature>
<evidence type="ECO:0000256" key="3">
    <source>
        <dbReference type="ARBA" id="ARBA00022475"/>
    </source>
</evidence>
<feature type="transmembrane region" description="Helical" evidence="9">
    <location>
        <begin position="638"/>
        <end position="657"/>
    </location>
</feature>
<dbReference type="EMBL" id="CP148067">
    <property type="protein sequence ID" value="WXL28905.1"/>
    <property type="molecule type" value="Genomic_DNA"/>
</dbReference>
<evidence type="ECO:0000313" key="12">
    <source>
        <dbReference type="Proteomes" id="UP001477443"/>
    </source>
</evidence>
<keyword evidence="3" id="KW-1003">Cell membrane</keyword>
<dbReference type="NCBIfam" id="NF046001">
    <property type="entry name" value="SecDF_plasm"/>
    <property type="match status" value="1"/>
</dbReference>
<feature type="transmembrane region" description="Helical" evidence="9">
    <location>
        <begin position="368"/>
        <end position="388"/>
    </location>
</feature>
<dbReference type="InterPro" id="IPR022813">
    <property type="entry name" value="SecD/SecF_arch_bac"/>
</dbReference>
<evidence type="ECO:0000256" key="5">
    <source>
        <dbReference type="ARBA" id="ARBA00022927"/>
    </source>
</evidence>
<dbReference type="PANTHER" id="PTHR30081">
    <property type="entry name" value="PROTEIN-EXPORT MEMBRANE PROTEIN SEC"/>
    <property type="match status" value="1"/>
</dbReference>
<protein>
    <recommendedName>
        <fullName evidence="10">Protein export membrane protein SecD/SecF C-terminal domain-containing protein</fullName>
    </recommendedName>
</protein>
<dbReference type="Pfam" id="PF02355">
    <property type="entry name" value="SecD_SecF_C"/>
    <property type="match status" value="1"/>
</dbReference>
<evidence type="ECO:0000256" key="2">
    <source>
        <dbReference type="ARBA" id="ARBA00022448"/>
    </source>
</evidence>
<keyword evidence="7" id="KW-0811">Translocation</keyword>
<proteinExistence type="predicted"/>
<reference evidence="11" key="1">
    <citation type="submission" date="2024-03" db="EMBL/GenBank/DDBJ databases">
        <title>Complete genome sequence of Mycoplasma felifaucium Z921 isolated from the trachea of a cheetah.</title>
        <authorList>
            <person name="Spergser J."/>
        </authorList>
    </citation>
    <scope>NUCLEOTIDE SEQUENCE [LARGE SCALE GENOMIC DNA]</scope>
    <source>
        <strain evidence="11">Z921</strain>
    </source>
</reference>
<feature type="transmembrane region" description="Helical" evidence="9">
    <location>
        <begin position="534"/>
        <end position="556"/>
    </location>
</feature>
<feature type="transmembrane region" description="Helical" evidence="9">
    <location>
        <begin position="23"/>
        <end position="45"/>
    </location>
</feature>
<keyword evidence="2" id="KW-0813">Transport</keyword>
<dbReference type="RefSeq" id="WP_338822458.1">
    <property type="nucleotide sequence ID" value="NZ_CP148067.1"/>
</dbReference>
<keyword evidence="6 9" id="KW-1133">Transmembrane helix</keyword>
<evidence type="ECO:0000256" key="9">
    <source>
        <dbReference type="SAM" id="Phobius"/>
    </source>
</evidence>
<feature type="transmembrane region" description="Helical" evidence="9">
    <location>
        <begin position="693"/>
        <end position="711"/>
    </location>
</feature>
<feature type="domain" description="Protein export membrane protein SecD/SecF C-terminal" evidence="10">
    <location>
        <begin position="583"/>
        <end position="746"/>
    </location>
</feature>
<feature type="transmembrane region" description="Helical" evidence="9">
    <location>
        <begin position="343"/>
        <end position="361"/>
    </location>
</feature>
<accession>A0ABZ2RPF5</accession>
<organism evidence="11 12">
    <name type="scientific">Mycoplasmopsis felifaucium</name>
    <dbReference type="NCBI Taxonomy" id="35768"/>
    <lineage>
        <taxon>Bacteria</taxon>
        <taxon>Bacillati</taxon>
        <taxon>Mycoplasmatota</taxon>
        <taxon>Mycoplasmoidales</taxon>
        <taxon>Metamycoplasmataceae</taxon>
        <taxon>Mycoplasmopsis</taxon>
    </lineage>
</organism>
<evidence type="ECO:0000256" key="1">
    <source>
        <dbReference type="ARBA" id="ARBA00004651"/>
    </source>
</evidence>